<accession>A0A392RQS6</accession>
<protein>
    <submittedName>
        <fullName evidence="1">Uncharacterized protein</fullName>
    </submittedName>
</protein>
<feature type="non-terminal residue" evidence="1">
    <location>
        <position position="32"/>
    </location>
</feature>
<comment type="caution">
    <text evidence="1">The sequence shown here is derived from an EMBL/GenBank/DDBJ whole genome shotgun (WGS) entry which is preliminary data.</text>
</comment>
<name>A0A392RQS6_9FABA</name>
<reference evidence="1 2" key="1">
    <citation type="journal article" date="2018" name="Front. Plant Sci.">
        <title>Red Clover (Trifolium pratense) and Zigzag Clover (T. medium) - A Picture of Genomic Similarities and Differences.</title>
        <authorList>
            <person name="Dluhosova J."/>
            <person name="Istvanek J."/>
            <person name="Nedelnik J."/>
            <person name="Repkova J."/>
        </authorList>
    </citation>
    <scope>NUCLEOTIDE SEQUENCE [LARGE SCALE GENOMIC DNA]</scope>
    <source>
        <strain evidence="2">cv. 10/8</strain>
        <tissue evidence="1">Leaf</tissue>
    </source>
</reference>
<evidence type="ECO:0000313" key="2">
    <source>
        <dbReference type="Proteomes" id="UP000265520"/>
    </source>
</evidence>
<organism evidence="1 2">
    <name type="scientific">Trifolium medium</name>
    <dbReference type="NCBI Taxonomy" id="97028"/>
    <lineage>
        <taxon>Eukaryota</taxon>
        <taxon>Viridiplantae</taxon>
        <taxon>Streptophyta</taxon>
        <taxon>Embryophyta</taxon>
        <taxon>Tracheophyta</taxon>
        <taxon>Spermatophyta</taxon>
        <taxon>Magnoliopsida</taxon>
        <taxon>eudicotyledons</taxon>
        <taxon>Gunneridae</taxon>
        <taxon>Pentapetalae</taxon>
        <taxon>rosids</taxon>
        <taxon>fabids</taxon>
        <taxon>Fabales</taxon>
        <taxon>Fabaceae</taxon>
        <taxon>Papilionoideae</taxon>
        <taxon>50 kb inversion clade</taxon>
        <taxon>NPAAA clade</taxon>
        <taxon>Hologalegina</taxon>
        <taxon>IRL clade</taxon>
        <taxon>Trifolieae</taxon>
        <taxon>Trifolium</taxon>
    </lineage>
</organism>
<dbReference type="Proteomes" id="UP000265520">
    <property type="component" value="Unassembled WGS sequence"/>
</dbReference>
<dbReference type="AlphaFoldDB" id="A0A392RQS6"/>
<dbReference type="EMBL" id="LXQA010249909">
    <property type="protein sequence ID" value="MCI37925.1"/>
    <property type="molecule type" value="Genomic_DNA"/>
</dbReference>
<proteinExistence type="predicted"/>
<evidence type="ECO:0000313" key="1">
    <source>
        <dbReference type="EMBL" id="MCI37925.1"/>
    </source>
</evidence>
<keyword evidence="2" id="KW-1185">Reference proteome</keyword>
<sequence length="32" mass="3559">MQCSTTEIDGFSILKDIVKKNGKWNVGGLYRG</sequence>